<feature type="transmembrane region" description="Helical" evidence="2">
    <location>
        <begin position="58"/>
        <end position="79"/>
    </location>
</feature>
<feature type="region of interest" description="Disordered" evidence="1">
    <location>
        <begin position="1"/>
        <end position="45"/>
    </location>
</feature>
<keyword evidence="2" id="KW-0812">Transmembrane</keyword>
<comment type="caution">
    <text evidence="3">The sequence shown here is derived from an EMBL/GenBank/DDBJ whole genome shotgun (WGS) entry which is preliminary data.</text>
</comment>
<gene>
    <name evidence="3" type="ORF">J4203_04125</name>
</gene>
<keyword evidence="2" id="KW-1133">Transmembrane helix</keyword>
<name>A0A8T4L8Q9_9ARCH</name>
<feature type="compositionally biased region" description="Basic and acidic residues" evidence="1">
    <location>
        <begin position="1"/>
        <end position="11"/>
    </location>
</feature>
<sequence length="126" mass="14290">MAELKGVKSYEGEFDEEEDEQGLPGEEEPGLSVKLPGRKRKRRGLKDVGPSFWTAQRVFILFVFLLGLVLGGFLAHQYVEPELNKRIVNDLNAFNATNKALDRKVDFLVECLHSQQVNPDTCLKEQ</sequence>
<feature type="compositionally biased region" description="Acidic residues" evidence="1">
    <location>
        <begin position="12"/>
        <end position="29"/>
    </location>
</feature>
<evidence type="ECO:0000256" key="2">
    <source>
        <dbReference type="SAM" id="Phobius"/>
    </source>
</evidence>
<evidence type="ECO:0000313" key="3">
    <source>
        <dbReference type="EMBL" id="MBS3063034.1"/>
    </source>
</evidence>
<keyword evidence="2" id="KW-0472">Membrane</keyword>
<dbReference type="EMBL" id="JAGVWE010000004">
    <property type="protein sequence ID" value="MBS3063034.1"/>
    <property type="molecule type" value="Genomic_DNA"/>
</dbReference>
<reference evidence="3" key="2">
    <citation type="submission" date="2021-05" db="EMBL/GenBank/DDBJ databases">
        <title>Protein family content uncovers lineage relationships and bacterial pathway maintenance mechanisms in DPANN archaea.</title>
        <authorList>
            <person name="Castelle C.J."/>
            <person name="Meheust R."/>
            <person name="Jaffe A.L."/>
            <person name="Seitz K."/>
            <person name="Gong X."/>
            <person name="Baker B.J."/>
            <person name="Banfield J.F."/>
        </authorList>
    </citation>
    <scope>NUCLEOTIDE SEQUENCE</scope>
    <source>
        <strain evidence="3">RIFCSPLOWO2_01_FULL_58_19</strain>
    </source>
</reference>
<organism evidence="3 4">
    <name type="scientific">Candidatus Iainarchaeum sp</name>
    <dbReference type="NCBI Taxonomy" id="3101447"/>
    <lineage>
        <taxon>Archaea</taxon>
        <taxon>Candidatus Iainarchaeota</taxon>
        <taxon>Candidatus Iainarchaeia</taxon>
        <taxon>Candidatus Iainarchaeales</taxon>
        <taxon>Candidatus Iainarchaeaceae</taxon>
        <taxon>Candidatus Iainarchaeum</taxon>
    </lineage>
</organism>
<evidence type="ECO:0000313" key="4">
    <source>
        <dbReference type="Proteomes" id="UP000678237"/>
    </source>
</evidence>
<protein>
    <submittedName>
        <fullName evidence="3">Uncharacterized protein</fullName>
    </submittedName>
</protein>
<evidence type="ECO:0000256" key="1">
    <source>
        <dbReference type="SAM" id="MobiDB-lite"/>
    </source>
</evidence>
<reference evidence="3" key="1">
    <citation type="submission" date="2021-03" db="EMBL/GenBank/DDBJ databases">
        <authorList>
            <person name="Jaffe A."/>
        </authorList>
    </citation>
    <scope>NUCLEOTIDE SEQUENCE</scope>
    <source>
        <strain evidence="3">RIFCSPLOWO2_01_FULL_58_19</strain>
    </source>
</reference>
<dbReference type="Proteomes" id="UP000678237">
    <property type="component" value="Unassembled WGS sequence"/>
</dbReference>
<accession>A0A8T4L8Q9</accession>
<proteinExistence type="predicted"/>
<dbReference type="AlphaFoldDB" id="A0A8T4L8Q9"/>